<evidence type="ECO:0000313" key="1">
    <source>
        <dbReference type="EMBL" id="MFC4908489.1"/>
    </source>
</evidence>
<dbReference type="SUPFAM" id="SSF143430">
    <property type="entry name" value="TTP0101/SSO1404-like"/>
    <property type="match status" value="1"/>
</dbReference>
<proteinExistence type="predicted"/>
<accession>A0ABV9TYC7</accession>
<comment type="caution">
    <text evidence="1">The sequence shown here is derived from an EMBL/GenBank/DDBJ whole genome shotgun (WGS) entry which is preliminary data.</text>
</comment>
<evidence type="ECO:0000313" key="2">
    <source>
        <dbReference type="Proteomes" id="UP001595872"/>
    </source>
</evidence>
<sequence>MNGSVLICYDVFNDGRRDRLRAALDEVADRFQQSEWTIPDGPPLVRPVWVAD</sequence>
<dbReference type="RefSeq" id="WP_378255203.1">
    <property type="nucleotide sequence ID" value="NZ_JBHSIT010000004.1"/>
</dbReference>
<name>A0ABV9TYC7_9ACTN</name>
<dbReference type="Proteomes" id="UP001595872">
    <property type="component" value="Unassembled WGS sequence"/>
</dbReference>
<protein>
    <submittedName>
        <fullName evidence="1">Uncharacterized protein</fullName>
    </submittedName>
</protein>
<organism evidence="1 2">
    <name type="scientific">Actinomadura gamaensis</name>
    <dbReference type="NCBI Taxonomy" id="1763541"/>
    <lineage>
        <taxon>Bacteria</taxon>
        <taxon>Bacillati</taxon>
        <taxon>Actinomycetota</taxon>
        <taxon>Actinomycetes</taxon>
        <taxon>Streptosporangiales</taxon>
        <taxon>Thermomonosporaceae</taxon>
        <taxon>Actinomadura</taxon>
    </lineage>
</organism>
<reference evidence="2" key="1">
    <citation type="journal article" date="2019" name="Int. J. Syst. Evol. Microbiol.">
        <title>The Global Catalogue of Microorganisms (GCM) 10K type strain sequencing project: providing services to taxonomists for standard genome sequencing and annotation.</title>
        <authorList>
            <consortium name="The Broad Institute Genomics Platform"/>
            <consortium name="The Broad Institute Genome Sequencing Center for Infectious Disease"/>
            <person name="Wu L."/>
            <person name="Ma J."/>
        </authorList>
    </citation>
    <scope>NUCLEOTIDE SEQUENCE [LARGE SCALE GENOMIC DNA]</scope>
    <source>
        <strain evidence="2">KLKA75</strain>
    </source>
</reference>
<dbReference type="EMBL" id="JBHSIT010000004">
    <property type="protein sequence ID" value="MFC4908489.1"/>
    <property type="molecule type" value="Genomic_DNA"/>
</dbReference>
<keyword evidence="2" id="KW-1185">Reference proteome</keyword>
<gene>
    <name evidence="1" type="ORF">ACFPCY_14250</name>
</gene>